<dbReference type="GO" id="GO:0006189">
    <property type="term" value="P:'de novo' IMP biosynthetic process"/>
    <property type="evidence" value="ECO:0007669"/>
    <property type="project" value="UniProtKB-UniRule"/>
</dbReference>
<comment type="catalytic activity">
    <reaction evidence="4">
        <text>N(1)-(5-phospho-beta-D-ribosyl)glycinamide + (6R)-10-formyltetrahydrofolate = N(2)-formyl-N(1)-(5-phospho-beta-D-ribosyl)glycinamide + (6S)-5,6,7,8-tetrahydrofolate + H(+)</text>
        <dbReference type="Rhea" id="RHEA:15053"/>
        <dbReference type="ChEBI" id="CHEBI:15378"/>
        <dbReference type="ChEBI" id="CHEBI:57453"/>
        <dbReference type="ChEBI" id="CHEBI:143788"/>
        <dbReference type="ChEBI" id="CHEBI:147286"/>
        <dbReference type="ChEBI" id="CHEBI:195366"/>
        <dbReference type="EC" id="2.1.2.2"/>
    </reaction>
</comment>
<dbReference type="AlphaFoldDB" id="A0A398CYF8"/>
<comment type="caution">
    <text evidence="4">Lacks conserved residue(s) required for the propagation of feature annotation.</text>
</comment>
<evidence type="ECO:0000313" key="7">
    <source>
        <dbReference type="Proteomes" id="UP000266260"/>
    </source>
</evidence>
<dbReference type="UniPathway" id="UPA00074">
    <property type="reaction ID" value="UER00126"/>
</dbReference>
<accession>A0A398CYF8</accession>
<dbReference type="GO" id="GO:0004644">
    <property type="term" value="F:phosphoribosylglycinamide formyltransferase activity"/>
    <property type="evidence" value="ECO:0007669"/>
    <property type="project" value="UniProtKB-UniRule"/>
</dbReference>
<evidence type="ECO:0000256" key="1">
    <source>
        <dbReference type="ARBA" id="ARBA00005054"/>
    </source>
</evidence>
<evidence type="ECO:0000256" key="4">
    <source>
        <dbReference type="HAMAP-Rule" id="MF_01930"/>
    </source>
</evidence>
<comment type="pathway">
    <text evidence="1 4">Purine metabolism; IMP biosynthesis via de novo pathway; N(2)-formyl-N(1)-(5-phospho-D-ribosyl)glycinamide from N(1)-(5-phospho-D-ribosyl)glycinamide (10-formyl THF route): step 1/1.</text>
</comment>
<feature type="binding site" evidence="4">
    <location>
        <position position="106"/>
    </location>
    <ligand>
        <name>(6R)-10-formyltetrahydrofolate</name>
        <dbReference type="ChEBI" id="CHEBI:195366"/>
    </ligand>
</feature>
<keyword evidence="3 4" id="KW-0658">Purine biosynthesis</keyword>
<comment type="similarity">
    <text evidence="4">Belongs to the GART family.</text>
</comment>
<comment type="function">
    <text evidence="4">Catalyzes the transfer of a formyl group from 10-formyltetrahydrofolate to 5-phospho-ribosyl-glycinamide (GAR), producing 5-phospho-ribosyl-N-formylglycinamide (FGAR) and tetrahydrofolate.</text>
</comment>
<dbReference type="HAMAP" id="MF_01930">
    <property type="entry name" value="PurN"/>
    <property type="match status" value="1"/>
</dbReference>
<keyword evidence="2 4" id="KW-0808">Transferase</keyword>
<dbReference type="NCBIfam" id="TIGR00639">
    <property type="entry name" value="PurN"/>
    <property type="match status" value="1"/>
</dbReference>
<evidence type="ECO:0000313" key="6">
    <source>
        <dbReference type="EMBL" id="RIE07573.1"/>
    </source>
</evidence>
<dbReference type="Pfam" id="PF00551">
    <property type="entry name" value="Formyl_trans_N"/>
    <property type="match status" value="1"/>
</dbReference>
<evidence type="ECO:0000256" key="3">
    <source>
        <dbReference type="ARBA" id="ARBA00022755"/>
    </source>
</evidence>
<name>A0A398CYF8_9BACT</name>
<feature type="active site" description="Proton donor" evidence="4">
    <location>
        <position position="108"/>
    </location>
</feature>
<feature type="domain" description="Formyl transferase N-terminal" evidence="5">
    <location>
        <begin position="3"/>
        <end position="186"/>
    </location>
</feature>
<dbReference type="Gene3D" id="3.40.50.170">
    <property type="entry name" value="Formyl transferase, N-terminal domain"/>
    <property type="match status" value="1"/>
</dbReference>
<dbReference type="Proteomes" id="UP000266260">
    <property type="component" value="Unassembled WGS sequence"/>
</dbReference>
<organism evidence="6 7">
    <name type="scientific">Candidatus Cryosericum odellii</name>
    <dbReference type="NCBI Taxonomy" id="2290917"/>
    <lineage>
        <taxon>Bacteria</taxon>
        <taxon>Pseudomonadati</taxon>
        <taxon>Caldisericota/Cryosericota group</taxon>
        <taxon>Candidatus Cryosericota</taxon>
        <taxon>Candidatus Cryosericia</taxon>
        <taxon>Candidatus Cryosericales</taxon>
        <taxon>Candidatus Cryosericaceae</taxon>
        <taxon>Candidatus Cryosericum</taxon>
    </lineage>
</organism>
<dbReference type="InterPro" id="IPR002376">
    <property type="entry name" value="Formyl_transf_N"/>
</dbReference>
<dbReference type="InterPro" id="IPR004607">
    <property type="entry name" value="GART"/>
</dbReference>
<dbReference type="EC" id="2.1.2.2" evidence="4"/>
<feature type="binding site" evidence="4">
    <location>
        <position position="64"/>
    </location>
    <ligand>
        <name>(6R)-10-formyltetrahydrofolate</name>
        <dbReference type="ChEBI" id="CHEBI:195366"/>
    </ligand>
</feature>
<evidence type="ECO:0000256" key="2">
    <source>
        <dbReference type="ARBA" id="ARBA00022679"/>
    </source>
</evidence>
<dbReference type="PANTHER" id="PTHR43369">
    <property type="entry name" value="PHOSPHORIBOSYLGLYCINAMIDE FORMYLTRANSFERASE"/>
    <property type="match status" value="1"/>
</dbReference>
<dbReference type="EMBL" id="QXIT01000101">
    <property type="protein sequence ID" value="RIE07573.1"/>
    <property type="molecule type" value="Genomic_DNA"/>
</dbReference>
<evidence type="ECO:0000259" key="5">
    <source>
        <dbReference type="Pfam" id="PF00551"/>
    </source>
</evidence>
<dbReference type="CDD" id="cd08645">
    <property type="entry name" value="FMT_core_GART"/>
    <property type="match status" value="1"/>
</dbReference>
<comment type="caution">
    <text evidence="6">The sequence shown here is derived from an EMBL/GenBank/DDBJ whole genome shotgun (WGS) entry which is preliminary data.</text>
</comment>
<feature type="site" description="Raises pKa of active site His" evidence="4">
    <location>
        <position position="149"/>
    </location>
</feature>
<dbReference type="PANTHER" id="PTHR43369:SF2">
    <property type="entry name" value="PHOSPHORIBOSYLGLYCINAMIDE FORMYLTRANSFERASE"/>
    <property type="match status" value="1"/>
</dbReference>
<dbReference type="GO" id="GO:0005737">
    <property type="term" value="C:cytoplasm"/>
    <property type="evidence" value="ECO:0007669"/>
    <property type="project" value="TreeGrafter"/>
</dbReference>
<dbReference type="SUPFAM" id="SSF53328">
    <property type="entry name" value="Formyltransferase"/>
    <property type="match status" value="1"/>
</dbReference>
<sequence>MTRIAILASGNGTDCEAVMTAVEQGQIPDAAVAIVIANRPAPVLERARRHGVAALLIDRRELGRAAYDTALATALAEHRVDLIVLAGYLSIVSGATVTTYRNRIMNVHPSLIPAFCGCGFYGEHVHQAVLDAGVKLTGVTVHFVDEGTDSGPIILQEAVNVLDTDDAATLAARVLVVEHRLLPQAVALYCSGRLSVQGRKVHILGEEKK</sequence>
<keyword evidence="7" id="KW-1185">Reference proteome</keyword>
<dbReference type="RefSeq" id="WP_119175683.1">
    <property type="nucleotide sequence ID" value="NZ_QXIT01000101.1"/>
</dbReference>
<gene>
    <name evidence="4" type="primary">purN</name>
    <name evidence="6" type="ORF">SMC6_06020</name>
</gene>
<proteinExistence type="inferred from homology"/>
<dbReference type="InterPro" id="IPR036477">
    <property type="entry name" value="Formyl_transf_N_sf"/>
</dbReference>
<reference evidence="6 7" key="1">
    <citation type="submission" date="2018-09" db="EMBL/GenBank/DDBJ databases">
        <title>Discovery and Ecogenomic Context for Candidatus Cryosericales, a Global Caldiserica Order Active in Thawing Permafrost.</title>
        <authorList>
            <person name="Martinez M.A."/>
            <person name="Woodcroft B.J."/>
            <person name="Ignacio Espinoza J.C."/>
            <person name="Zayed A."/>
            <person name="Singleton C.M."/>
            <person name="Boyd J."/>
            <person name="Li Y.-F."/>
            <person name="Purvine S."/>
            <person name="Maughan H."/>
            <person name="Hodgkins S.B."/>
            <person name="Anderson D."/>
            <person name="Sederholm M."/>
            <person name="Temperton B."/>
            <person name="Saleska S.R."/>
            <person name="Tyson G.W."/>
            <person name="Rich V.I."/>
        </authorList>
    </citation>
    <scope>NUCLEOTIDE SEQUENCE [LARGE SCALE GENOMIC DNA]</scope>
    <source>
        <strain evidence="6 7">SMC6</strain>
    </source>
</reference>
<protein>
    <recommendedName>
        <fullName evidence="4">Phosphoribosylglycinamide formyltransferase</fullName>
        <ecNumber evidence="4">2.1.2.2</ecNumber>
    </recommendedName>
    <alternativeName>
        <fullName evidence="4">5'-phosphoribosylglycinamide transformylase</fullName>
    </alternativeName>
    <alternativeName>
        <fullName evidence="4">GAR transformylase</fullName>
        <shortName evidence="4">GART</shortName>
    </alternativeName>
</protein>